<evidence type="ECO:0008006" key="5">
    <source>
        <dbReference type="Google" id="ProtNLM"/>
    </source>
</evidence>
<protein>
    <recommendedName>
        <fullName evidence="5">DZIP3-like HEPN domain-containing protein</fullName>
    </recommendedName>
</protein>
<feature type="compositionally biased region" description="Polar residues" evidence="2">
    <location>
        <begin position="52"/>
        <end position="62"/>
    </location>
</feature>
<feature type="region of interest" description="Disordered" evidence="2">
    <location>
        <begin position="52"/>
        <end position="85"/>
    </location>
</feature>
<gene>
    <name evidence="3" type="ORF">MAR_028823</name>
</gene>
<keyword evidence="4" id="KW-1185">Reference proteome</keyword>
<feature type="coiled-coil region" evidence="1">
    <location>
        <begin position="292"/>
        <end position="319"/>
    </location>
</feature>
<accession>A0ABY7DJ72</accession>
<evidence type="ECO:0000313" key="3">
    <source>
        <dbReference type="EMBL" id="WAQ96133.1"/>
    </source>
</evidence>
<dbReference type="InterPro" id="IPR015943">
    <property type="entry name" value="WD40/YVTN_repeat-like_dom_sf"/>
</dbReference>
<proteinExistence type="predicted"/>
<name>A0ABY7DJ72_MYAAR</name>
<dbReference type="SUPFAM" id="SSF50978">
    <property type="entry name" value="WD40 repeat-like"/>
    <property type="match status" value="1"/>
</dbReference>
<dbReference type="EMBL" id="CP111013">
    <property type="protein sequence ID" value="WAQ96133.1"/>
    <property type="molecule type" value="Genomic_DNA"/>
</dbReference>
<dbReference type="Gene3D" id="2.130.10.10">
    <property type="entry name" value="YVTN repeat-like/Quinoprotein amine dehydrogenase"/>
    <property type="match status" value="1"/>
</dbReference>
<reference evidence="3" key="1">
    <citation type="submission" date="2022-11" db="EMBL/GenBank/DDBJ databases">
        <title>Centuries of genome instability and evolution in soft-shell clam transmissible cancer (bioRxiv).</title>
        <authorList>
            <person name="Hart S.F.M."/>
            <person name="Yonemitsu M.A."/>
            <person name="Giersch R.M."/>
            <person name="Beal B.F."/>
            <person name="Arriagada G."/>
            <person name="Davis B.W."/>
            <person name="Ostrander E.A."/>
            <person name="Goff S.P."/>
            <person name="Metzger M.J."/>
        </authorList>
    </citation>
    <scope>NUCLEOTIDE SEQUENCE</scope>
    <source>
        <strain evidence="3">MELC-2E11</strain>
        <tissue evidence="3">Siphon/mantle</tissue>
    </source>
</reference>
<evidence type="ECO:0000313" key="4">
    <source>
        <dbReference type="Proteomes" id="UP001164746"/>
    </source>
</evidence>
<evidence type="ECO:0000256" key="2">
    <source>
        <dbReference type="SAM" id="MobiDB-lite"/>
    </source>
</evidence>
<keyword evidence="1" id="KW-0175">Coiled coil</keyword>
<dbReference type="InterPro" id="IPR036322">
    <property type="entry name" value="WD40_repeat_dom_sf"/>
</dbReference>
<dbReference type="Proteomes" id="UP001164746">
    <property type="component" value="Chromosome 2"/>
</dbReference>
<evidence type="ECO:0000256" key="1">
    <source>
        <dbReference type="SAM" id="Coils"/>
    </source>
</evidence>
<organism evidence="3 4">
    <name type="scientific">Mya arenaria</name>
    <name type="common">Soft-shell clam</name>
    <dbReference type="NCBI Taxonomy" id="6604"/>
    <lineage>
        <taxon>Eukaryota</taxon>
        <taxon>Metazoa</taxon>
        <taxon>Spiralia</taxon>
        <taxon>Lophotrochozoa</taxon>
        <taxon>Mollusca</taxon>
        <taxon>Bivalvia</taxon>
        <taxon>Autobranchia</taxon>
        <taxon>Heteroconchia</taxon>
        <taxon>Euheterodonta</taxon>
        <taxon>Imparidentia</taxon>
        <taxon>Neoheterodontei</taxon>
        <taxon>Myida</taxon>
        <taxon>Myoidea</taxon>
        <taxon>Myidae</taxon>
        <taxon>Mya</taxon>
    </lineage>
</organism>
<feature type="region of interest" description="Disordered" evidence="2">
    <location>
        <begin position="1"/>
        <end position="26"/>
    </location>
</feature>
<sequence>MWFSSHPQGGPKGIPSDSLSQGGSPPLLKAVSRESQVIRCLKVILLSSSRRSQGNSKRSQCGPNVVPLPSSRRSQCGPKVVPLPSLPQGGPKVVSRWFSFPLQGSPKVVLIPSSSWSQGSPKVVLLPSSRWPHGGTKVVLIPLKVAPRRHQGGSHPLLKVAPRWYQGGSHPLLKASTNLTEMASTFCRLVVILIDICPVVLRKYLEHYAISEAKDQFCDLKTFLDTKKKDLKKLSRKDFQLIFDSDSNEEKWDVSTLSSMIVLLFPLANSKNAVKEMKEIRNDIFHSTSIETDIYEKRVAELNNSINAILNELRDVEFEDEIKKKIDSAGKREDSDQIVRKILNKFSAHEDILGKTLEETKQILEDVTRTEVDKSGRTRKRLVTDDHMLEKLKGNFAETMKKELDESFIPDNANDIKEVKDTLEKNRFVVLTGDDKGYCLKLALAAIKEFDDYDQDNCVEIQSTECWTAVKGDKIKTVLWKNPFGQYIFSKARTENIQNTLESLYSKSFEANIGKLRVIIVTDKSLLGEAVKVLGEDCTPLKNALEKYRKTTEDKPIYIAEGQRRDVLSNKTLAHLLRQSDCILKNLCSYKIGGDFITKAKGTLKDKKTLALVGSKDHLIMSVIKDIAIDGDFQQHTLILSRPGDIKHIDTDYVKLVILRILPNTSEFDMLTFDTLHAMAKENAIQVVVTFESSTFNKFLEKFNGGHPLLKYRMVACARDGVKEEDDVKDGIVDIVQTEQSGSREKTSYRRSGSVVTMYNPVNSDRKMSKIETKPPPIKLKFEKKMHLKGDRRSFISGICFVDDDMLVAADAFGKCLHMVCISDDSQRPHRTLTGEDDPWDVTAVNRDSQTFVAVTFHKAKSIRFYSVQNQPGSIRLNKEDNSRTINTESKCRGIANLQDTKLIVCCEDPCSVKVFDIQSRAVLQSFQNENLILHEPKHVALSSNFDNFVHIIDKAETSSGCRIITMTFDGKVWSEVKLADARGIAIYTETGTKNAYPVVCSRGNEKSKKAGMYQIDMNSDTATEINIVDSQSAIDKHASTDKLSDPNCVAYRAGKFYIGMNHLADIAVFAVH</sequence>